<dbReference type="InterPro" id="IPR000010">
    <property type="entry name" value="Cystatin_dom"/>
</dbReference>
<dbReference type="InterPro" id="IPR046350">
    <property type="entry name" value="Cystatin_sf"/>
</dbReference>
<keyword evidence="2" id="KW-0789">Thiol protease inhibitor</keyword>
<dbReference type="Pfam" id="PF16845">
    <property type="entry name" value="SQAPI"/>
    <property type="match status" value="2"/>
</dbReference>
<keyword evidence="5" id="KW-1185">Reference proteome</keyword>
<dbReference type="Gene3D" id="3.10.450.10">
    <property type="match status" value="2"/>
</dbReference>
<feature type="domain" description="Cystatin" evidence="3">
    <location>
        <begin position="110"/>
        <end position="199"/>
    </location>
</feature>
<name>A0A834H7X0_RHOSS</name>
<dbReference type="SMART" id="SM00043">
    <property type="entry name" value="CY"/>
    <property type="match status" value="2"/>
</dbReference>
<dbReference type="AlphaFoldDB" id="A0A834H7X0"/>
<feature type="domain" description="Cystatin" evidence="3">
    <location>
        <begin position="19"/>
        <end position="108"/>
    </location>
</feature>
<gene>
    <name evidence="4" type="ORF">RHSIM_Rhsim02G0101200</name>
</gene>
<reference evidence="4" key="1">
    <citation type="submission" date="2019-11" db="EMBL/GenBank/DDBJ databases">
        <authorList>
            <person name="Liu Y."/>
            <person name="Hou J."/>
            <person name="Li T.-Q."/>
            <person name="Guan C.-H."/>
            <person name="Wu X."/>
            <person name="Wu H.-Z."/>
            <person name="Ling F."/>
            <person name="Zhang R."/>
            <person name="Shi X.-G."/>
            <person name="Ren J.-P."/>
            <person name="Chen E.-F."/>
            <person name="Sun J.-M."/>
        </authorList>
    </citation>
    <scope>NUCLEOTIDE SEQUENCE</scope>
    <source>
        <strain evidence="4">Adult_tree_wgs_1</strain>
        <tissue evidence="4">Leaves</tissue>
    </source>
</reference>
<evidence type="ECO:0000259" key="3">
    <source>
        <dbReference type="SMART" id="SM00043"/>
    </source>
</evidence>
<keyword evidence="1" id="KW-0646">Protease inhibitor</keyword>
<evidence type="ECO:0000256" key="1">
    <source>
        <dbReference type="ARBA" id="ARBA00022690"/>
    </source>
</evidence>
<dbReference type="EMBL" id="WJXA01000002">
    <property type="protein sequence ID" value="KAF7149476.1"/>
    <property type="molecule type" value="Genomic_DNA"/>
</dbReference>
<dbReference type="PANTHER" id="PTHR47364">
    <property type="entry name" value="CYSTEINE PROTEINASE INHIBITOR 5"/>
    <property type="match status" value="1"/>
</dbReference>
<dbReference type="PANTHER" id="PTHR47364:SF2">
    <property type="entry name" value="CYSTEINE PROTEINASE INHIBITOR 5"/>
    <property type="match status" value="1"/>
</dbReference>
<dbReference type="OrthoDB" id="2016588at2759"/>
<evidence type="ECO:0000313" key="4">
    <source>
        <dbReference type="EMBL" id="KAF7149476.1"/>
    </source>
</evidence>
<comment type="caution">
    <text evidence="4">The sequence shown here is derived from an EMBL/GenBank/DDBJ whole genome shotgun (WGS) entry which is preliminary data.</text>
</comment>
<evidence type="ECO:0000256" key="2">
    <source>
        <dbReference type="ARBA" id="ARBA00022704"/>
    </source>
</evidence>
<dbReference type="CDD" id="cd00042">
    <property type="entry name" value="CY"/>
    <property type="match status" value="2"/>
</dbReference>
<accession>A0A834H7X0</accession>
<proteinExistence type="predicted"/>
<evidence type="ECO:0000313" key="5">
    <source>
        <dbReference type="Proteomes" id="UP000626092"/>
    </source>
</evidence>
<protein>
    <recommendedName>
        <fullName evidence="3">Cystatin domain-containing protein</fullName>
    </recommendedName>
</protein>
<dbReference type="GO" id="GO:0004869">
    <property type="term" value="F:cysteine-type endopeptidase inhibitor activity"/>
    <property type="evidence" value="ECO:0007669"/>
    <property type="project" value="UniProtKB-KW"/>
</dbReference>
<sequence length="199" mass="21921">MNEKFQLFDYLSCGNQASPPLGGWQPIKNVSAPEVIETAQFAVAEHNKKADSTLKFRSVVRGEYQVVAGMNYRLIIAAKDGGVAGKFEAVVYARPWAHYKSLTSFTKASPPLGGWQPIKNVSAPEVIETVQFAVAEHNKKADSTLKFRSVVRGEYQVVAGMNYRLIIAAKDGGVAGKFEAVVYARPWAHYKSLTSFTKF</sequence>
<dbReference type="Proteomes" id="UP000626092">
    <property type="component" value="Unassembled WGS sequence"/>
</dbReference>
<organism evidence="4 5">
    <name type="scientific">Rhododendron simsii</name>
    <name type="common">Sims's rhododendron</name>
    <dbReference type="NCBI Taxonomy" id="118357"/>
    <lineage>
        <taxon>Eukaryota</taxon>
        <taxon>Viridiplantae</taxon>
        <taxon>Streptophyta</taxon>
        <taxon>Embryophyta</taxon>
        <taxon>Tracheophyta</taxon>
        <taxon>Spermatophyta</taxon>
        <taxon>Magnoliopsida</taxon>
        <taxon>eudicotyledons</taxon>
        <taxon>Gunneridae</taxon>
        <taxon>Pentapetalae</taxon>
        <taxon>asterids</taxon>
        <taxon>Ericales</taxon>
        <taxon>Ericaceae</taxon>
        <taxon>Ericoideae</taxon>
        <taxon>Rhodoreae</taxon>
        <taxon>Rhododendron</taxon>
    </lineage>
</organism>
<dbReference type="SUPFAM" id="SSF54403">
    <property type="entry name" value="Cystatin/monellin"/>
    <property type="match status" value="2"/>
</dbReference>